<gene>
    <name evidence="1" type="ORF">H2198_006807</name>
</gene>
<comment type="caution">
    <text evidence="1">The sequence shown here is derived from an EMBL/GenBank/DDBJ whole genome shotgun (WGS) entry which is preliminary data.</text>
</comment>
<organism evidence="1 2">
    <name type="scientific">Neophaeococcomyces mojaviensis</name>
    <dbReference type="NCBI Taxonomy" id="3383035"/>
    <lineage>
        <taxon>Eukaryota</taxon>
        <taxon>Fungi</taxon>
        <taxon>Dikarya</taxon>
        <taxon>Ascomycota</taxon>
        <taxon>Pezizomycotina</taxon>
        <taxon>Eurotiomycetes</taxon>
        <taxon>Chaetothyriomycetidae</taxon>
        <taxon>Chaetothyriales</taxon>
        <taxon>Chaetothyriales incertae sedis</taxon>
        <taxon>Neophaeococcomyces</taxon>
    </lineage>
</organism>
<reference evidence="1" key="1">
    <citation type="submission" date="2022-10" db="EMBL/GenBank/DDBJ databases">
        <title>Culturing micro-colonial fungi from biological soil crusts in the Mojave desert and describing Neophaeococcomyces mojavensis, and introducing the new genera and species Taxawa tesnikishii.</title>
        <authorList>
            <person name="Kurbessoian T."/>
            <person name="Stajich J.E."/>
        </authorList>
    </citation>
    <scope>NUCLEOTIDE SEQUENCE</scope>
    <source>
        <strain evidence="1">JES_112</strain>
    </source>
</reference>
<keyword evidence="2" id="KW-1185">Reference proteome</keyword>
<evidence type="ECO:0000313" key="1">
    <source>
        <dbReference type="EMBL" id="KAJ9654127.1"/>
    </source>
</evidence>
<accession>A0ACC3A1Z3</accession>
<dbReference type="Proteomes" id="UP001172386">
    <property type="component" value="Unassembled WGS sequence"/>
</dbReference>
<dbReference type="EMBL" id="JAPDRQ010000131">
    <property type="protein sequence ID" value="KAJ9654127.1"/>
    <property type="molecule type" value="Genomic_DNA"/>
</dbReference>
<sequence length="763" mass="84935">MNDPALDEPITNAASEANDNLKQKIEHDKDDALSKADEAEDKAYALSTGWWYASTGFPLIAGTFGPMANAFSVCALVENWRVEVPPGGTEAHGIDIRDPRWLIAVNAVSLVCALMANLSLLLNMAKRLRFEIAQPITILGFWVASVLLIGLLSYASTDGFHAPGVQDQALTQAFYYGIFAAGLYQIISYLMCITVWGAYRGAYSKNFELTIAQRTLMLQTISFLVYMLLGALVYCKIEAWKFLDSVFWADFTLLTVGIGGDYVPKTHLGRGLLFPFAIGGIIIIGLVVSSIRSLVLDRGAQKMSARMTEKTRARVVKQIASAERKGHASNKPLFGLSKSIANSLAEDPADDKVDELKRRKTEFEAMRRVQEMASREREYLALGFSSTAFAILWFVGAAVFWKSEEGQQWTYYGSLYFAYTSVLTIGYGDFVPQSNSGKPFFVFWSLLAVPTLTILISNMGDTVVKGIKEGTIWLGEISVLPNSESHAVERLKRGLYKATLGKLSFPSAKKDEENANTAKTIRDEDNDWADIHETHPGLVKLFDSSERRKIDPEAIKALDRRADAWAAAEEGDENKARENKDRRAEAEHHYRRLLVSEITKVYADTKLNTPRKYSYLEWSFYLRLLGEDEADSSIHRKALPKDKTHSVQKKHGRHNTKPNHEDAGSQSNKSEGPDSAAPKWSWIGEHSPLMGGKDEAEWILERLFEKLEESFRALSHEHDRIHEASNDANSDSGDANTAEDHDSTPGEDGSPDETSSHNKILPG</sequence>
<name>A0ACC3A1Z3_9EURO</name>
<proteinExistence type="predicted"/>
<protein>
    <submittedName>
        <fullName evidence="1">Uncharacterized protein</fullName>
    </submittedName>
</protein>
<evidence type="ECO:0000313" key="2">
    <source>
        <dbReference type="Proteomes" id="UP001172386"/>
    </source>
</evidence>